<name>A0A8H7PM13_MORIS</name>
<accession>A0A8H7PM13</accession>
<evidence type="ECO:0000259" key="1">
    <source>
        <dbReference type="SMART" id="SM00852"/>
    </source>
</evidence>
<dbReference type="SUPFAM" id="SSF53218">
    <property type="entry name" value="Molybdenum cofactor biosynthesis proteins"/>
    <property type="match status" value="1"/>
</dbReference>
<dbReference type="GO" id="GO:0042726">
    <property type="term" value="P:flavin-containing compound metabolic process"/>
    <property type="evidence" value="ECO:0007669"/>
    <property type="project" value="TreeGrafter"/>
</dbReference>
<evidence type="ECO:0000313" key="3">
    <source>
        <dbReference type="Proteomes" id="UP000654370"/>
    </source>
</evidence>
<dbReference type="InterPro" id="IPR056596">
    <property type="entry name" value="FLAD1_M"/>
</dbReference>
<dbReference type="PANTHER" id="PTHR47675:SF1">
    <property type="entry name" value="MOLYBDOPTERIN BINDING DOMAIN PROTEIN (AFU_ORTHOLOGUE AFUA_5G11210)"/>
    <property type="match status" value="1"/>
</dbReference>
<gene>
    <name evidence="2" type="ORF">INT43_005630</name>
</gene>
<dbReference type="PANTHER" id="PTHR47675">
    <property type="entry name" value="MOLYBDOPTERIN BINDING DOMAIN PROTEIN (AFU_ORTHOLOGUE AFUA_5G11210)"/>
    <property type="match status" value="1"/>
</dbReference>
<dbReference type="Gene3D" id="3.40.980.10">
    <property type="entry name" value="MoaB/Mog-like domain"/>
    <property type="match status" value="1"/>
</dbReference>
<dbReference type="InterPro" id="IPR001453">
    <property type="entry name" value="MoaB/Mog_dom"/>
</dbReference>
<comment type="caution">
    <text evidence="2">The sequence shown here is derived from an EMBL/GenBank/DDBJ whole genome shotgun (WGS) entry which is preliminary data.</text>
</comment>
<dbReference type="Pfam" id="PF24102">
    <property type="entry name" value="FLAD1_M"/>
    <property type="match status" value="1"/>
</dbReference>
<protein>
    <recommendedName>
        <fullName evidence="1">MoaB/Mog domain-containing protein</fullName>
    </recommendedName>
</protein>
<feature type="non-terminal residue" evidence="2">
    <location>
        <position position="301"/>
    </location>
</feature>
<dbReference type="Proteomes" id="UP000654370">
    <property type="component" value="Unassembled WGS sequence"/>
</dbReference>
<dbReference type="InterPro" id="IPR036425">
    <property type="entry name" value="MoaB/Mog-like_dom_sf"/>
</dbReference>
<dbReference type="AlphaFoldDB" id="A0A8H7PM13"/>
<dbReference type="CDD" id="cd00885">
    <property type="entry name" value="cinA"/>
    <property type="match status" value="1"/>
</dbReference>
<dbReference type="EMBL" id="JAEPQZ010000010">
    <property type="protein sequence ID" value="KAG2176396.1"/>
    <property type="molecule type" value="Genomic_DNA"/>
</dbReference>
<sequence>HTRPLAQFTSSLYKHSTPTAILTAIRPSFRTYISTETMSQPEIVTAGCCIIGDEILNGKTRDSNANYLAKKLFNLGIDLKRISVIKDDQEEIAETVRELSKKYDLVFTSGGIGPTLDDITYSSIAHAFGLELKLDDDTCKAMAEISSKRISKWTLTEARKRMVIFPSPAEIVRVREDMWVPVVVVNGNVHILPGIPKLFESLLDSLEPRLLELIDKRGLKDTKYHRIQVATSLGEGDIAQYLLELQGRSSDIKIGSYPKWGTDKNGVRVVVSAIGRDEQKVKEVGQEIQKKINGWVYLETE</sequence>
<proteinExistence type="predicted"/>
<dbReference type="Gene3D" id="3.30.70.2860">
    <property type="match status" value="1"/>
</dbReference>
<dbReference type="SMART" id="SM00852">
    <property type="entry name" value="MoCF_biosynth"/>
    <property type="match status" value="1"/>
</dbReference>
<evidence type="ECO:0000313" key="2">
    <source>
        <dbReference type="EMBL" id="KAG2176396.1"/>
    </source>
</evidence>
<keyword evidence="3" id="KW-1185">Reference proteome</keyword>
<dbReference type="Pfam" id="PF00994">
    <property type="entry name" value="MoCF_biosynth"/>
    <property type="match status" value="1"/>
</dbReference>
<feature type="domain" description="MoaB/Mog" evidence="1">
    <location>
        <begin position="47"/>
        <end position="213"/>
    </location>
</feature>
<organism evidence="2 3">
    <name type="scientific">Mortierella isabellina</name>
    <name type="common">Filamentous fungus</name>
    <name type="synonym">Umbelopsis isabellina</name>
    <dbReference type="NCBI Taxonomy" id="91625"/>
    <lineage>
        <taxon>Eukaryota</taxon>
        <taxon>Fungi</taxon>
        <taxon>Fungi incertae sedis</taxon>
        <taxon>Mucoromycota</taxon>
        <taxon>Mucoromycotina</taxon>
        <taxon>Umbelopsidomycetes</taxon>
        <taxon>Umbelopsidales</taxon>
        <taxon>Umbelopsidaceae</taxon>
        <taxon>Umbelopsis</taxon>
    </lineage>
</organism>
<dbReference type="OrthoDB" id="448496at2759"/>
<reference evidence="2" key="1">
    <citation type="submission" date="2020-12" db="EMBL/GenBank/DDBJ databases">
        <title>Metabolic potential, ecology and presence of endohyphal bacteria is reflected in genomic diversity of Mucoromycotina.</title>
        <authorList>
            <person name="Muszewska A."/>
            <person name="Okrasinska A."/>
            <person name="Steczkiewicz K."/>
            <person name="Drgas O."/>
            <person name="Orlowska M."/>
            <person name="Perlinska-Lenart U."/>
            <person name="Aleksandrzak-Piekarczyk T."/>
            <person name="Szatraj K."/>
            <person name="Zielenkiewicz U."/>
            <person name="Pilsyk S."/>
            <person name="Malc E."/>
            <person name="Mieczkowski P."/>
            <person name="Kruszewska J.S."/>
            <person name="Biernat P."/>
            <person name="Pawlowska J."/>
        </authorList>
    </citation>
    <scope>NUCLEOTIDE SEQUENCE</scope>
    <source>
        <strain evidence="2">WA0000067209</strain>
    </source>
</reference>
<dbReference type="GO" id="GO:0047884">
    <property type="term" value="F:FAD diphosphatase activity"/>
    <property type="evidence" value="ECO:0007669"/>
    <property type="project" value="TreeGrafter"/>
</dbReference>